<evidence type="ECO:0000313" key="1">
    <source>
        <dbReference type="EMBL" id="NVK98518.1"/>
    </source>
</evidence>
<accession>A0A850LKN0</accession>
<dbReference type="AlphaFoldDB" id="A0A850LKN0"/>
<dbReference type="Proteomes" id="UP000565723">
    <property type="component" value="Unassembled WGS sequence"/>
</dbReference>
<gene>
    <name evidence="1" type="ORF">HW564_16455</name>
</gene>
<sequence>MVSYEDAVNAFIEACVKTAASPNSAPQAFEALGFGKKENRNGGYDFQSPYATAQVSLRAGVGKTTELGQCQVIPNGGNFQTSAALLSQQISKPSFRAKRVPGNTSWFLGNTGTIAIVSFNKGMMVRTQRLASSQ</sequence>
<dbReference type="EMBL" id="JABXIY010000048">
    <property type="protein sequence ID" value="NVK98518.1"/>
    <property type="molecule type" value="Genomic_DNA"/>
</dbReference>
<evidence type="ECO:0000313" key="2">
    <source>
        <dbReference type="Proteomes" id="UP000565723"/>
    </source>
</evidence>
<name>A0A850LKN0_9RHOB</name>
<protein>
    <submittedName>
        <fullName evidence="1">Uncharacterized protein</fullName>
    </submittedName>
</protein>
<comment type="caution">
    <text evidence="1">The sequence shown here is derived from an EMBL/GenBank/DDBJ whole genome shotgun (WGS) entry which is preliminary data.</text>
</comment>
<reference evidence="1 2" key="1">
    <citation type="journal article" date="2020" name="Proc. Natl. Acad. Sci. U.S.A.">
        <title>Ecological drivers of bacterial community assembly in synthetic phycospheres.</title>
        <authorList>
            <person name="Fu H."/>
            <person name="Uchimiya M."/>
            <person name="Gore J."/>
            <person name="Moran M.A."/>
        </authorList>
    </citation>
    <scope>NUCLEOTIDE SEQUENCE [LARGE SCALE GENOMIC DNA]</scope>
    <source>
        <strain evidence="1">HF-Din03</strain>
    </source>
</reference>
<organism evidence="1 2">
    <name type="scientific">Ruegeria pomeroyi</name>
    <dbReference type="NCBI Taxonomy" id="89184"/>
    <lineage>
        <taxon>Bacteria</taxon>
        <taxon>Pseudomonadati</taxon>
        <taxon>Pseudomonadota</taxon>
        <taxon>Alphaproteobacteria</taxon>
        <taxon>Rhodobacterales</taxon>
        <taxon>Roseobacteraceae</taxon>
        <taxon>Ruegeria</taxon>
    </lineage>
</organism>
<proteinExistence type="predicted"/>